<comment type="subcellular location">
    <subcellularLocation>
        <location evidence="1">Nucleus</location>
    </subcellularLocation>
</comment>
<keyword evidence="2" id="KW-0539">Nucleus</keyword>
<feature type="compositionally biased region" description="Basic and acidic residues" evidence="3">
    <location>
        <begin position="142"/>
        <end position="153"/>
    </location>
</feature>
<evidence type="ECO:0000256" key="1">
    <source>
        <dbReference type="ARBA" id="ARBA00004123"/>
    </source>
</evidence>
<reference evidence="5 6" key="1">
    <citation type="submission" date="2019-08" db="EMBL/GenBank/DDBJ databases">
        <title>The genome of the soybean aphid Biotype 1, its phylome, world population structure and adaptation to the North American continent.</title>
        <authorList>
            <person name="Giordano R."/>
            <person name="Donthu R.K."/>
            <person name="Hernandez A.G."/>
            <person name="Wright C.L."/>
            <person name="Zimin A.V."/>
        </authorList>
    </citation>
    <scope>NUCLEOTIDE SEQUENCE [LARGE SCALE GENOMIC DNA]</scope>
    <source>
        <tissue evidence="5">Whole aphids</tissue>
    </source>
</reference>
<evidence type="ECO:0000256" key="3">
    <source>
        <dbReference type="SAM" id="MobiDB-lite"/>
    </source>
</evidence>
<feature type="compositionally biased region" description="Basic and acidic residues" evidence="3">
    <location>
        <begin position="196"/>
        <end position="211"/>
    </location>
</feature>
<feature type="region of interest" description="Disordered" evidence="3">
    <location>
        <begin position="49"/>
        <end position="160"/>
    </location>
</feature>
<keyword evidence="6" id="KW-1185">Reference proteome</keyword>
<evidence type="ECO:0000313" key="6">
    <source>
        <dbReference type="Proteomes" id="UP000475862"/>
    </source>
</evidence>
<evidence type="ECO:0000313" key="5">
    <source>
        <dbReference type="EMBL" id="KAE9544203.1"/>
    </source>
</evidence>
<dbReference type="PANTHER" id="PTHR23138">
    <property type="entry name" value="RAN BINDING PROTEIN"/>
    <property type="match status" value="1"/>
</dbReference>
<dbReference type="InterPro" id="IPR011993">
    <property type="entry name" value="PH-like_dom_sf"/>
</dbReference>
<dbReference type="Gene3D" id="2.30.29.30">
    <property type="entry name" value="Pleckstrin-homology domain (PH domain)/Phosphotyrosine-binding domain (PTB)"/>
    <property type="match status" value="1"/>
</dbReference>
<name>A0A6G0U5I4_APHGL</name>
<feature type="compositionally biased region" description="Polar residues" evidence="3">
    <location>
        <begin position="109"/>
        <end position="125"/>
    </location>
</feature>
<gene>
    <name evidence="5" type="ORF">AGLY_001382</name>
</gene>
<feature type="compositionally biased region" description="Low complexity" evidence="3">
    <location>
        <begin position="126"/>
        <end position="137"/>
    </location>
</feature>
<feature type="compositionally biased region" description="Basic and acidic residues" evidence="3">
    <location>
        <begin position="232"/>
        <end position="248"/>
    </location>
</feature>
<protein>
    <recommendedName>
        <fullName evidence="4">RanBD1 domain-containing protein</fullName>
    </recommendedName>
</protein>
<sequence>MGRRSQGGAIRMVIAGVVEGNRLSGVTNLPIPMLEAQKNMTEQVEVKENLLKSDHDTPERVVKPSTSIPRYQHKSDNQTSSPMFLRPSLLPSSSSFSFEIGQRKPDTPRPTSKSFCLNPSRLSLNPSTSTPKTSSSSIQNDKSTEEAQPKKEVPIPSPPAIFGAVITKNRTQKPDEISLASGFVFGQNLHERVELNKEADSTSEDDKKANDTQEAEVSSSSNVVSPSFGNLKNDEPDENGRLDESVEESKRKLVEAAKEYEESRATKRKYEEVDCKTGEENDVNVFQLNICKLYVYDNAKSNWVEKGRGQLRVNDMDGGESSRVVMRSNGNLKVILNTKIWADMKVEKVSEKSVRLTAFEDDSIKVFLVLGPAKSVDEFIHVLLTRVERHKEAYRKRNPTTINNEDALEGTLV</sequence>
<dbReference type="GO" id="GO:0006611">
    <property type="term" value="P:protein export from nucleus"/>
    <property type="evidence" value="ECO:0007669"/>
    <property type="project" value="TreeGrafter"/>
</dbReference>
<feature type="compositionally biased region" description="Low complexity" evidence="3">
    <location>
        <begin position="217"/>
        <end position="227"/>
    </location>
</feature>
<dbReference type="InterPro" id="IPR045255">
    <property type="entry name" value="RanBP1-like"/>
</dbReference>
<dbReference type="Proteomes" id="UP000475862">
    <property type="component" value="Unassembled WGS sequence"/>
</dbReference>
<feature type="region of interest" description="Disordered" evidence="3">
    <location>
        <begin position="196"/>
        <end position="248"/>
    </location>
</feature>
<comment type="caution">
    <text evidence="5">The sequence shown here is derived from an EMBL/GenBank/DDBJ whole genome shotgun (WGS) entry which is preliminary data.</text>
</comment>
<feature type="compositionally biased region" description="Basic and acidic residues" evidence="3">
    <location>
        <begin position="49"/>
        <end position="62"/>
    </location>
</feature>
<dbReference type="GO" id="GO:0005634">
    <property type="term" value="C:nucleus"/>
    <property type="evidence" value="ECO:0007669"/>
    <property type="project" value="UniProtKB-SubCell"/>
</dbReference>
<organism evidence="5 6">
    <name type="scientific">Aphis glycines</name>
    <name type="common">Soybean aphid</name>
    <dbReference type="NCBI Taxonomy" id="307491"/>
    <lineage>
        <taxon>Eukaryota</taxon>
        <taxon>Metazoa</taxon>
        <taxon>Ecdysozoa</taxon>
        <taxon>Arthropoda</taxon>
        <taxon>Hexapoda</taxon>
        <taxon>Insecta</taxon>
        <taxon>Pterygota</taxon>
        <taxon>Neoptera</taxon>
        <taxon>Paraneoptera</taxon>
        <taxon>Hemiptera</taxon>
        <taxon>Sternorrhyncha</taxon>
        <taxon>Aphidomorpha</taxon>
        <taxon>Aphidoidea</taxon>
        <taxon>Aphididae</taxon>
        <taxon>Aphidini</taxon>
        <taxon>Aphis</taxon>
        <taxon>Aphis</taxon>
    </lineage>
</organism>
<dbReference type="EMBL" id="VYZN01000002">
    <property type="protein sequence ID" value="KAE9544203.1"/>
    <property type="molecule type" value="Genomic_DNA"/>
</dbReference>
<dbReference type="CDD" id="cd13180">
    <property type="entry name" value="RanBD_RanBP3"/>
    <property type="match status" value="1"/>
</dbReference>
<evidence type="ECO:0000259" key="4">
    <source>
        <dbReference type="PROSITE" id="PS50196"/>
    </source>
</evidence>
<accession>A0A6G0U5I4</accession>
<dbReference type="PROSITE" id="PS50196">
    <property type="entry name" value="RANBD1"/>
    <property type="match status" value="1"/>
</dbReference>
<dbReference type="SMART" id="SM00160">
    <property type="entry name" value="RanBD"/>
    <property type="match status" value="1"/>
</dbReference>
<dbReference type="AlphaFoldDB" id="A0A6G0U5I4"/>
<evidence type="ECO:0000256" key="2">
    <source>
        <dbReference type="ARBA" id="ARBA00023242"/>
    </source>
</evidence>
<dbReference type="PANTHER" id="PTHR23138:SF142">
    <property type="entry name" value="RAN-BINDING PROTEIN 3B-RELATED"/>
    <property type="match status" value="1"/>
</dbReference>
<proteinExistence type="predicted"/>
<feature type="compositionally biased region" description="Low complexity" evidence="3">
    <location>
        <begin position="80"/>
        <end position="98"/>
    </location>
</feature>
<dbReference type="InterPro" id="IPR000156">
    <property type="entry name" value="Ran_bind_dom"/>
</dbReference>
<dbReference type="OrthoDB" id="10250354at2759"/>
<feature type="domain" description="RanBD1" evidence="4">
    <location>
        <begin position="259"/>
        <end position="347"/>
    </location>
</feature>
<dbReference type="Pfam" id="PF00638">
    <property type="entry name" value="Ran_BP1"/>
    <property type="match status" value="1"/>
</dbReference>
<dbReference type="SUPFAM" id="SSF50729">
    <property type="entry name" value="PH domain-like"/>
    <property type="match status" value="1"/>
</dbReference>